<dbReference type="GO" id="GO:0005524">
    <property type="term" value="F:ATP binding"/>
    <property type="evidence" value="ECO:0007669"/>
    <property type="project" value="UniProtKB-UniRule"/>
</dbReference>
<keyword evidence="9" id="KW-0460">Magnesium</keyword>
<dbReference type="EMBL" id="NGJX01000003">
    <property type="protein sequence ID" value="RSU03820.1"/>
    <property type="molecule type" value="Genomic_DNA"/>
</dbReference>
<keyword evidence="7 13" id="KW-0547">Nucleotide-binding</keyword>
<dbReference type="PANTHER" id="PTHR38761:SF1">
    <property type="entry name" value="GLUTAMATE--CYSTEINE LIGASE"/>
    <property type="match status" value="1"/>
</dbReference>
<dbReference type="Gene3D" id="3.30.1490.20">
    <property type="entry name" value="ATP-grasp fold, A domain"/>
    <property type="match status" value="1"/>
</dbReference>
<dbReference type="SUPFAM" id="SSF56059">
    <property type="entry name" value="Glutathione synthetase ATP-binding domain-like"/>
    <property type="match status" value="1"/>
</dbReference>
<dbReference type="GO" id="GO:0046872">
    <property type="term" value="F:metal ion binding"/>
    <property type="evidence" value="ECO:0007669"/>
    <property type="project" value="UniProtKB-KW"/>
</dbReference>
<proteinExistence type="inferred from homology"/>
<dbReference type="InterPro" id="IPR007370">
    <property type="entry name" value="Glu_cys_ligase"/>
</dbReference>
<dbReference type="InterPro" id="IPR013815">
    <property type="entry name" value="ATP_grasp_subdomain_1"/>
</dbReference>
<dbReference type="GO" id="GO:0004363">
    <property type="term" value="F:glutathione synthase activity"/>
    <property type="evidence" value="ECO:0007669"/>
    <property type="project" value="UniProtKB-UniRule"/>
</dbReference>
<reference evidence="15 16" key="1">
    <citation type="submission" date="2017-05" db="EMBL/GenBank/DDBJ databases">
        <title>Vagococcus spp. assemblies.</title>
        <authorList>
            <person name="Gulvik C.A."/>
        </authorList>
    </citation>
    <scope>NUCLEOTIDE SEQUENCE [LARGE SCALE GENOMIC DNA]</scope>
    <source>
        <strain evidence="15 16">NCFB 2497</strain>
    </source>
</reference>
<evidence type="ECO:0000256" key="11">
    <source>
        <dbReference type="ARBA" id="ARBA00023268"/>
    </source>
</evidence>
<dbReference type="NCBIfam" id="NF002688">
    <property type="entry name" value="PRK02471.1"/>
    <property type="match status" value="1"/>
</dbReference>
<evidence type="ECO:0000313" key="15">
    <source>
        <dbReference type="EMBL" id="RSU03820.1"/>
    </source>
</evidence>
<dbReference type="UniPathway" id="UPA00142">
    <property type="reaction ID" value="UER00209"/>
</dbReference>
<comment type="catalytic activity">
    <reaction evidence="12 13">
        <text>L-cysteine + L-glutamate + ATP = gamma-L-glutamyl-L-cysteine + ADP + phosphate + H(+)</text>
        <dbReference type="Rhea" id="RHEA:13285"/>
        <dbReference type="ChEBI" id="CHEBI:15378"/>
        <dbReference type="ChEBI" id="CHEBI:29985"/>
        <dbReference type="ChEBI" id="CHEBI:30616"/>
        <dbReference type="ChEBI" id="CHEBI:35235"/>
        <dbReference type="ChEBI" id="CHEBI:43474"/>
        <dbReference type="ChEBI" id="CHEBI:58173"/>
        <dbReference type="ChEBI" id="CHEBI:456216"/>
        <dbReference type="EC" id="6.3.2.2"/>
    </reaction>
</comment>
<organism evidence="15 16">
    <name type="scientific">Vagococcus fluvialis</name>
    <dbReference type="NCBI Taxonomy" id="2738"/>
    <lineage>
        <taxon>Bacteria</taxon>
        <taxon>Bacillati</taxon>
        <taxon>Bacillota</taxon>
        <taxon>Bacilli</taxon>
        <taxon>Lactobacillales</taxon>
        <taxon>Enterococcaceae</taxon>
        <taxon>Vagococcus</taxon>
    </lineage>
</organism>
<evidence type="ECO:0000256" key="1">
    <source>
        <dbReference type="ARBA" id="ARBA00001936"/>
    </source>
</evidence>
<dbReference type="HAMAP" id="MF_00782">
    <property type="entry name" value="Glut_biosynth"/>
    <property type="match status" value="1"/>
</dbReference>
<comment type="subunit">
    <text evidence="13">Monomer.</text>
</comment>
<accession>A0A430A9J2</accession>
<keyword evidence="11 13" id="KW-0511">Multifunctional enzyme</keyword>
<comment type="caution">
    <text evidence="15">The sequence shown here is derived from an EMBL/GenBank/DDBJ whole genome shotgun (WGS) entry which is preliminary data.</text>
</comment>
<feature type="region of interest" description="Glutamate--cysteine ligase" evidence="13">
    <location>
        <begin position="1"/>
        <end position="338"/>
    </location>
</feature>
<dbReference type="EC" id="6.3.2.2" evidence="13"/>
<keyword evidence="10" id="KW-0464">Manganese</keyword>
<comment type="cofactor">
    <cofactor evidence="2">
        <name>Mg(2+)</name>
        <dbReference type="ChEBI" id="CHEBI:18420"/>
    </cofactor>
</comment>
<evidence type="ECO:0000256" key="7">
    <source>
        <dbReference type="ARBA" id="ARBA00022741"/>
    </source>
</evidence>
<dbReference type="EC" id="6.3.2.3" evidence="13"/>
<evidence type="ECO:0000256" key="4">
    <source>
        <dbReference type="ARBA" id="ARBA00022598"/>
    </source>
</evidence>
<evidence type="ECO:0000256" key="9">
    <source>
        <dbReference type="ARBA" id="ARBA00022842"/>
    </source>
</evidence>
<evidence type="ECO:0000256" key="8">
    <source>
        <dbReference type="ARBA" id="ARBA00022840"/>
    </source>
</evidence>
<comment type="similarity">
    <text evidence="13">In the N-terminal section; belongs to the glutamate--cysteine ligase type 1 family. Type 2 subfamily.</text>
</comment>
<dbReference type="Pfam" id="PF18419">
    <property type="entry name" value="ATP-grasp_6"/>
    <property type="match status" value="1"/>
</dbReference>
<dbReference type="Pfam" id="PF04262">
    <property type="entry name" value="Glu_cys_ligase"/>
    <property type="match status" value="2"/>
</dbReference>
<keyword evidence="4 13" id="KW-0436">Ligase</keyword>
<dbReference type="InterPro" id="IPR011761">
    <property type="entry name" value="ATP-grasp"/>
</dbReference>
<dbReference type="InterPro" id="IPR006335">
    <property type="entry name" value="Glut_biosynth"/>
</dbReference>
<name>A0A430A9J2_9ENTE</name>
<keyword evidence="16" id="KW-1185">Reference proteome</keyword>
<dbReference type="RefSeq" id="WP_126809006.1">
    <property type="nucleotide sequence ID" value="NZ_NGJX01000003.1"/>
</dbReference>
<dbReference type="AlphaFoldDB" id="A0A430A9J2"/>
<dbReference type="Pfam" id="PF02655">
    <property type="entry name" value="ATP-grasp_3"/>
    <property type="match status" value="1"/>
</dbReference>
<feature type="domain" description="ATP-grasp" evidence="14">
    <location>
        <begin position="496"/>
        <end position="754"/>
    </location>
</feature>
<evidence type="ECO:0000256" key="6">
    <source>
        <dbReference type="ARBA" id="ARBA00022723"/>
    </source>
</evidence>
<evidence type="ECO:0000256" key="2">
    <source>
        <dbReference type="ARBA" id="ARBA00001946"/>
    </source>
</evidence>
<evidence type="ECO:0000256" key="3">
    <source>
        <dbReference type="ARBA" id="ARBA00005006"/>
    </source>
</evidence>
<dbReference type="GO" id="GO:0005829">
    <property type="term" value="C:cytosol"/>
    <property type="evidence" value="ECO:0007669"/>
    <property type="project" value="TreeGrafter"/>
</dbReference>
<evidence type="ECO:0000259" key="14">
    <source>
        <dbReference type="PROSITE" id="PS50975"/>
    </source>
</evidence>
<dbReference type="PROSITE" id="PS50975">
    <property type="entry name" value="ATP_GRASP"/>
    <property type="match status" value="1"/>
</dbReference>
<dbReference type="Gene3D" id="3.30.590.20">
    <property type="match status" value="1"/>
</dbReference>
<dbReference type="OrthoDB" id="9803907at2"/>
<gene>
    <name evidence="13" type="primary">gshAB</name>
    <name evidence="13" type="synonym">gshF</name>
    <name evidence="15" type="ORF">CBF32_03890</name>
</gene>
<evidence type="ECO:0000256" key="13">
    <source>
        <dbReference type="HAMAP-Rule" id="MF_00782"/>
    </source>
</evidence>
<dbReference type="SUPFAM" id="SSF55931">
    <property type="entry name" value="Glutamine synthetase/guanido kinase"/>
    <property type="match status" value="1"/>
</dbReference>
<keyword evidence="6" id="KW-0479">Metal-binding</keyword>
<dbReference type="Proteomes" id="UP000288197">
    <property type="component" value="Unassembled WGS sequence"/>
</dbReference>
<dbReference type="InterPro" id="IPR006334">
    <property type="entry name" value="Glut_cys_ligase"/>
</dbReference>
<evidence type="ECO:0000256" key="5">
    <source>
        <dbReference type="ARBA" id="ARBA00022684"/>
    </source>
</evidence>
<comment type="pathway">
    <text evidence="13">Sulfur metabolism; glutathione biosynthesis; glutathione from L-cysteine and L-glutamate: step 2/2.</text>
</comment>
<comment type="catalytic activity">
    <reaction evidence="13">
        <text>gamma-L-glutamyl-L-cysteine + glycine + ATP = glutathione + ADP + phosphate + H(+)</text>
        <dbReference type="Rhea" id="RHEA:13557"/>
        <dbReference type="ChEBI" id="CHEBI:15378"/>
        <dbReference type="ChEBI" id="CHEBI:30616"/>
        <dbReference type="ChEBI" id="CHEBI:43474"/>
        <dbReference type="ChEBI" id="CHEBI:57305"/>
        <dbReference type="ChEBI" id="CHEBI:57925"/>
        <dbReference type="ChEBI" id="CHEBI:58173"/>
        <dbReference type="ChEBI" id="CHEBI:456216"/>
        <dbReference type="EC" id="6.3.2.3"/>
    </reaction>
</comment>
<comment type="cofactor">
    <cofactor evidence="1">
        <name>Mn(2+)</name>
        <dbReference type="ChEBI" id="CHEBI:29035"/>
    </cofactor>
</comment>
<comment type="function">
    <text evidence="13">Synthesizes glutathione from L-glutamate and L-cysteine via gamma-L-glutamyl-L-cysteine.</text>
</comment>
<dbReference type="InterPro" id="IPR014746">
    <property type="entry name" value="Gln_synth/guanido_kin_cat_dom"/>
</dbReference>
<dbReference type="InterPro" id="IPR040657">
    <property type="entry name" value="GshAB_ATP-grasp"/>
</dbReference>
<dbReference type="InterPro" id="IPR003806">
    <property type="entry name" value="ATP-grasp_PylC-type"/>
</dbReference>
<dbReference type="Gene3D" id="3.30.470.20">
    <property type="entry name" value="ATP-grasp fold, B domain"/>
    <property type="match status" value="2"/>
</dbReference>
<comment type="pathway">
    <text evidence="3 13">Sulfur metabolism; glutathione biosynthesis; glutathione from L-cysteine and L-glutamate: step 1/2.</text>
</comment>
<dbReference type="GO" id="GO:0004357">
    <property type="term" value="F:glutamate-cysteine ligase activity"/>
    <property type="evidence" value="ECO:0007669"/>
    <property type="project" value="UniProtKB-UniRule"/>
</dbReference>
<keyword evidence="8 13" id="KW-0067">ATP-binding</keyword>
<keyword evidence="5 13" id="KW-0317">Glutathione biosynthesis</keyword>
<protein>
    <recommendedName>
        <fullName evidence="13">Glutathione biosynthesis bifunctional protein GshAB</fullName>
    </recommendedName>
    <alternativeName>
        <fullName evidence="13">Gamma-GCS-GS</fullName>
        <shortName evidence="13">GCS-GS</shortName>
    </alternativeName>
    <domain>
        <recommendedName>
            <fullName evidence="13">Glutamate--cysteine ligase</fullName>
            <ecNumber evidence="13">6.3.2.2</ecNumber>
        </recommendedName>
        <alternativeName>
            <fullName evidence="13">Gamma-ECS</fullName>
            <shortName evidence="13">GCS</shortName>
        </alternativeName>
        <alternativeName>
            <fullName evidence="13">Gamma-glutamylcysteine synthetase</fullName>
        </alternativeName>
    </domain>
    <domain>
        <recommendedName>
            <fullName evidence="13">Glutathione synthetase</fullName>
            <ecNumber evidence="13">6.3.2.3</ecNumber>
        </recommendedName>
        <alternativeName>
            <fullName evidence="13">GSH synthetase</fullName>
            <shortName evidence="13">GS</shortName>
            <shortName evidence="13">GSH-S</shortName>
            <shortName evidence="13">GSHase</shortName>
        </alternativeName>
        <alternativeName>
            <fullName evidence="13">Glutathione synthase</fullName>
        </alternativeName>
    </domain>
</protein>
<sequence>MKKMKQMLSSDLIKPLFKEFRIGLEKESQRITPDGELATTEHPKRIASRDIHPYIQTDFSETQMELITPVFDSSEETLRFLGALHDVTLRSLENGERLWPMSMPPVLPRDDKDIIIAKLSDQGDVNYRRYLAKVYGKRKQMVSGIHYNFEFSDEFLRALFKEQDQVTSFEEFRTSCYMKVSRQYLRYRWLVTYLYGASPFAEKGYFFNQPVEQPVRSFRNSHFGYTNRPEINVSYDSLEKYVADINDLIDNGLLIEAKEFYSAVRLRGTDNIDELLTKGVSYIELRNIDLNPFAEYGISLETLDFLHLFMMTMLWLDETEETSESLLKTGVVKNEQVSLEHPMVKTDNYEEGLWLLNEMEKLATALNLPKEYLAVIEKSSKALEHPKETLATQIVTEIESTYKTNKELATSLGNTYHERAIEKPYQLSGYRHMELSTQIMMFDAIQNGVKVEVLDENDQFLKLTYQGKVEYVKNANMTSKDSYIVPLLMENKTVTKKVLAKAGFRVPLGKEFSSMEKAEQAYDLFANKGFVVKPKSTNYGLGISIFKDGATFEDYKKALEIAFSEDTDLLVEEFLPGTEYRFFVLDGKTRAILLRVPANIVGDGKRTITELVNEKNQDSLRGTHHRSPLEIIQLGDIEQLMLKEQGLTIDSIPAVDQVVYLRENSNVSTGGDSIDVTDDMDESYKKIAEEAVEALGAKICGIDLIIPDKTIKGNKKDTSYGIIEGNFNPAMHMHIYPFAGTGRRLTMNVLELLYPDIKK</sequence>
<evidence type="ECO:0000256" key="10">
    <source>
        <dbReference type="ARBA" id="ARBA00023211"/>
    </source>
</evidence>
<evidence type="ECO:0000256" key="12">
    <source>
        <dbReference type="ARBA" id="ARBA00048819"/>
    </source>
</evidence>
<dbReference type="NCBIfam" id="TIGR01435">
    <property type="entry name" value="glu_cys_lig_rel"/>
    <property type="match status" value="1"/>
</dbReference>
<evidence type="ECO:0000313" key="16">
    <source>
        <dbReference type="Proteomes" id="UP000288197"/>
    </source>
</evidence>
<dbReference type="PANTHER" id="PTHR38761">
    <property type="entry name" value="GLUTAMATE--CYSTEINE LIGASE"/>
    <property type="match status" value="1"/>
</dbReference>